<feature type="domain" description="N-acetyltransferase" evidence="1">
    <location>
        <begin position="10"/>
        <end position="176"/>
    </location>
</feature>
<gene>
    <name evidence="2" type="primary">ydaF_2</name>
    <name evidence="2" type="ORF">BN1050_00443</name>
</gene>
<reference evidence="2" key="1">
    <citation type="submission" date="2014-07" db="EMBL/GenBank/DDBJ databases">
        <authorList>
            <person name="Urmite Genomes Urmite Genomes"/>
        </authorList>
    </citation>
    <scope>NUCLEOTIDE SEQUENCE</scope>
    <source>
        <strain evidence="2">13S34_air</strain>
    </source>
</reference>
<dbReference type="PANTHER" id="PTHR43441:SF12">
    <property type="entry name" value="RIBOSOMAL N-ACETYLTRANSFERASE YDAF-RELATED"/>
    <property type="match status" value="1"/>
</dbReference>
<evidence type="ECO:0000259" key="1">
    <source>
        <dbReference type="PROSITE" id="PS51186"/>
    </source>
</evidence>
<dbReference type="PANTHER" id="PTHR43441">
    <property type="entry name" value="RIBOSOMAL-PROTEIN-SERINE ACETYLTRANSFERASE"/>
    <property type="match status" value="1"/>
</dbReference>
<dbReference type="GO" id="GO:0008999">
    <property type="term" value="F:protein-N-terminal-alanine acetyltransferase activity"/>
    <property type="evidence" value="ECO:0007669"/>
    <property type="project" value="TreeGrafter"/>
</dbReference>
<dbReference type="PATRIC" id="fig|1461583.4.peg.415"/>
<proteinExistence type="predicted"/>
<dbReference type="InterPro" id="IPR016181">
    <property type="entry name" value="Acyl_CoA_acyltransferase"/>
</dbReference>
<dbReference type="InterPro" id="IPR051908">
    <property type="entry name" value="Ribosomal_N-acetyltransferase"/>
</dbReference>
<dbReference type="EMBL" id="LN483073">
    <property type="protein sequence ID" value="CEA00078.1"/>
    <property type="molecule type" value="Genomic_DNA"/>
</dbReference>
<dbReference type="Pfam" id="PF13302">
    <property type="entry name" value="Acetyltransf_3"/>
    <property type="match status" value="1"/>
</dbReference>
<dbReference type="GO" id="GO:0005737">
    <property type="term" value="C:cytoplasm"/>
    <property type="evidence" value="ECO:0007669"/>
    <property type="project" value="TreeGrafter"/>
</dbReference>
<organism evidence="2">
    <name type="scientific">Metalysinibacillus saudimassiliensis</name>
    <dbReference type="NCBI Taxonomy" id="1461583"/>
    <lineage>
        <taxon>Bacteria</taxon>
        <taxon>Bacillati</taxon>
        <taxon>Bacillota</taxon>
        <taxon>Bacilli</taxon>
        <taxon>Bacillales</taxon>
        <taxon>Caryophanaceae</taxon>
        <taxon>Metalysinibacillus</taxon>
    </lineage>
</organism>
<name>A0A078LY78_9BACL</name>
<protein>
    <submittedName>
        <fullName evidence="2">Putative ribosomal N-acetyltransferase YdaF</fullName>
    </submittedName>
</protein>
<dbReference type="SUPFAM" id="SSF55729">
    <property type="entry name" value="Acyl-CoA N-acyltransferases (Nat)"/>
    <property type="match status" value="1"/>
</dbReference>
<dbReference type="PROSITE" id="PS51186">
    <property type="entry name" value="GNAT"/>
    <property type="match status" value="1"/>
</dbReference>
<dbReference type="CDD" id="cd04301">
    <property type="entry name" value="NAT_SF"/>
    <property type="match status" value="1"/>
</dbReference>
<dbReference type="Gene3D" id="3.40.630.30">
    <property type="match status" value="1"/>
</dbReference>
<sequence>MFVMTVNDKVSLQLLEPQHAAALFAIVDREREYLRQWLGWLDNKRSVQTQALFIGSGLKQFAEGKGLTTGILYEGELCGTASITSYDPITKTATLGYWLSESYTGKGIATDVVRALMDYCFFERGVEVVEIRAAVGNIKSRAIAERLGFTWHSTAHNAENLYGRWVDHAVYQMTRKDYNHY</sequence>
<dbReference type="InterPro" id="IPR000182">
    <property type="entry name" value="GNAT_dom"/>
</dbReference>
<dbReference type="HOGENOM" id="CLU_013985_3_0_9"/>
<dbReference type="AlphaFoldDB" id="A0A078LY78"/>
<accession>A0A078LY78</accession>
<evidence type="ECO:0000313" key="2">
    <source>
        <dbReference type="EMBL" id="CEA00078.1"/>
    </source>
</evidence>
<dbReference type="GO" id="GO:1990189">
    <property type="term" value="F:protein N-terminal-serine acetyltransferase activity"/>
    <property type="evidence" value="ECO:0007669"/>
    <property type="project" value="TreeGrafter"/>
</dbReference>
<keyword evidence="2" id="KW-0808">Transferase</keyword>